<dbReference type="RefSeq" id="WP_157623756.1">
    <property type="nucleotide sequence ID" value="NZ_JBHEZZ010000009.1"/>
</dbReference>
<evidence type="ECO:0000313" key="2">
    <source>
        <dbReference type="Proteomes" id="UP001592528"/>
    </source>
</evidence>
<gene>
    <name evidence="1" type="ORF">ACEZDJ_18215</name>
</gene>
<proteinExistence type="predicted"/>
<reference evidence="1 2" key="1">
    <citation type="submission" date="2024-09" db="EMBL/GenBank/DDBJ databases">
        <authorList>
            <person name="Lee S.D."/>
        </authorList>
    </citation>
    <scope>NUCLEOTIDE SEQUENCE [LARGE SCALE GENOMIC DNA]</scope>
    <source>
        <strain evidence="1 2">N1-5</strain>
    </source>
</reference>
<evidence type="ECO:0000313" key="1">
    <source>
        <dbReference type="EMBL" id="MFC1403228.1"/>
    </source>
</evidence>
<dbReference type="EMBL" id="JBHEZZ010000009">
    <property type="protein sequence ID" value="MFC1403228.1"/>
    <property type="molecule type" value="Genomic_DNA"/>
</dbReference>
<dbReference type="Proteomes" id="UP001592528">
    <property type="component" value="Unassembled WGS sequence"/>
</dbReference>
<keyword evidence="2" id="KW-1185">Reference proteome</keyword>
<organism evidence="1 2">
    <name type="scientific">Streptacidiphilus cavernicola</name>
    <dbReference type="NCBI Taxonomy" id="3342716"/>
    <lineage>
        <taxon>Bacteria</taxon>
        <taxon>Bacillati</taxon>
        <taxon>Actinomycetota</taxon>
        <taxon>Actinomycetes</taxon>
        <taxon>Kitasatosporales</taxon>
        <taxon>Streptomycetaceae</taxon>
        <taxon>Streptacidiphilus</taxon>
    </lineage>
</organism>
<name>A0ABV6UP33_9ACTN</name>
<sequence>MSTPTGGKQSFATLTERRPAAAFARHLPTMHGQVFDLEAAALLAGQEKC</sequence>
<protein>
    <submittedName>
        <fullName evidence="1">Uncharacterized protein</fullName>
    </submittedName>
</protein>
<accession>A0ABV6UP33</accession>
<comment type="caution">
    <text evidence="1">The sequence shown here is derived from an EMBL/GenBank/DDBJ whole genome shotgun (WGS) entry which is preliminary data.</text>
</comment>